<proteinExistence type="predicted"/>
<comment type="caution">
    <text evidence="1">The sequence shown here is derived from an EMBL/GenBank/DDBJ whole genome shotgun (WGS) entry which is preliminary data.</text>
</comment>
<accession>A0A9X8ZC79</accession>
<dbReference type="AlphaFoldDB" id="A0A9X8ZC79"/>
<feature type="non-terminal residue" evidence="1">
    <location>
        <position position="31"/>
    </location>
</feature>
<organism evidence="1 2">
    <name type="scientific">Peribacillus simplex</name>
    <dbReference type="NCBI Taxonomy" id="1478"/>
    <lineage>
        <taxon>Bacteria</taxon>
        <taxon>Bacillati</taxon>
        <taxon>Bacillota</taxon>
        <taxon>Bacilli</taxon>
        <taxon>Bacillales</taxon>
        <taxon>Bacillaceae</taxon>
        <taxon>Peribacillus</taxon>
    </lineage>
</organism>
<dbReference type="EMBL" id="SZNT01000817">
    <property type="protein sequence ID" value="TKH00234.1"/>
    <property type="molecule type" value="Genomic_DNA"/>
</dbReference>
<name>A0A9X8ZC79_9BACI</name>
<evidence type="ECO:0000313" key="2">
    <source>
        <dbReference type="Proteomes" id="UP000309170"/>
    </source>
</evidence>
<evidence type="ECO:0000313" key="1">
    <source>
        <dbReference type="EMBL" id="TKH00234.1"/>
    </source>
</evidence>
<gene>
    <name evidence="1" type="ORF">FC678_25960</name>
</gene>
<reference evidence="1 2" key="1">
    <citation type="journal article" date="2019" name="Environ. Microbiol.">
        <title>An active ?-lactamase is a part of an orchestrated cell wall stress resistance network of Bacillus subtilis and related rhizosphere species.</title>
        <authorList>
            <person name="Bucher T."/>
            <person name="Keren-Paz A."/>
            <person name="Hausser J."/>
            <person name="Olender T."/>
            <person name="Cytryn E."/>
            <person name="Kolodkin-Gal I."/>
        </authorList>
    </citation>
    <scope>NUCLEOTIDE SEQUENCE [LARGE SCALE GENOMIC DNA]</scope>
    <source>
        <strain evidence="1 2">I4</strain>
    </source>
</reference>
<dbReference type="Proteomes" id="UP000309170">
    <property type="component" value="Unassembled WGS sequence"/>
</dbReference>
<sequence>MISLIKRMLIGRPLKSNELGEQRLNKKKALA</sequence>
<protein>
    <submittedName>
        <fullName evidence="1">Amino acid permease</fullName>
    </submittedName>
</protein>